<evidence type="ECO:0000313" key="2">
    <source>
        <dbReference type="Proteomes" id="UP000053201"/>
    </source>
</evidence>
<dbReference type="Proteomes" id="UP000053201">
    <property type="component" value="Unassembled WGS sequence"/>
</dbReference>
<proteinExistence type="predicted"/>
<gene>
    <name evidence="1" type="ORF">SPPG_09487</name>
</gene>
<sequence>MLMRYSYPQARSIWRSCRKGLSDKATPDCLVGLVNKKQTTVHGPKSFFLWVHGQRSLSLYDTSFLRNGWWGWGCRCSLASRAKGKSERTLASNYRGVNSLLMG</sequence>
<dbReference type="InParanoid" id="A0A0L0H785"/>
<evidence type="ECO:0000313" key="1">
    <source>
        <dbReference type="EMBL" id="KNC96839.1"/>
    </source>
</evidence>
<dbReference type="VEuPathDB" id="FungiDB:SPPG_09487"/>
<accession>A0A0L0H785</accession>
<keyword evidence="2" id="KW-1185">Reference proteome</keyword>
<dbReference type="EMBL" id="KQ257466">
    <property type="protein sequence ID" value="KNC96839.1"/>
    <property type="molecule type" value="Genomic_DNA"/>
</dbReference>
<reference evidence="1 2" key="1">
    <citation type="submission" date="2009-08" db="EMBL/GenBank/DDBJ databases">
        <title>The Genome Sequence of Spizellomyces punctatus strain DAOM BR117.</title>
        <authorList>
            <consortium name="The Broad Institute Genome Sequencing Platform"/>
            <person name="Russ C."/>
            <person name="Cuomo C."/>
            <person name="Shea T."/>
            <person name="Young S.K."/>
            <person name="Zeng Q."/>
            <person name="Koehrsen M."/>
            <person name="Haas B."/>
            <person name="Borodovsky M."/>
            <person name="Guigo R."/>
            <person name="Alvarado L."/>
            <person name="Berlin A."/>
            <person name="Bochicchio J."/>
            <person name="Borenstein D."/>
            <person name="Chapman S."/>
            <person name="Chen Z."/>
            <person name="Engels R."/>
            <person name="Freedman E."/>
            <person name="Gellesch M."/>
            <person name="Goldberg J."/>
            <person name="Griggs A."/>
            <person name="Gujja S."/>
            <person name="Heiman D."/>
            <person name="Hepburn T."/>
            <person name="Howarth C."/>
            <person name="Jen D."/>
            <person name="Larson L."/>
            <person name="Lewis B."/>
            <person name="Mehta T."/>
            <person name="Park D."/>
            <person name="Pearson M."/>
            <person name="Roberts A."/>
            <person name="Saif S."/>
            <person name="Shenoy N."/>
            <person name="Sisk P."/>
            <person name="Stolte C."/>
            <person name="Sykes S."/>
            <person name="Thomson T."/>
            <person name="Walk T."/>
            <person name="White J."/>
            <person name="Yandava C."/>
            <person name="Burger G."/>
            <person name="Gray M.W."/>
            <person name="Holland P.W.H."/>
            <person name="King N."/>
            <person name="Lang F.B.F."/>
            <person name="Roger A.J."/>
            <person name="Ruiz-Trillo I."/>
            <person name="Lander E."/>
            <person name="Nusbaum C."/>
        </authorList>
    </citation>
    <scope>NUCLEOTIDE SEQUENCE [LARGE SCALE GENOMIC DNA]</scope>
    <source>
        <strain evidence="1 2">DAOM BR117</strain>
    </source>
</reference>
<dbReference type="GeneID" id="27692612"/>
<organism evidence="1 2">
    <name type="scientific">Spizellomyces punctatus (strain DAOM BR117)</name>
    <dbReference type="NCBI Taxonomy" id="645134"/>
    <lineage>
        <taxon>Eukaryota</taxon>
        <taxon>Fungi</taxon>
        <taxon>Fungi incertae sedis</taxon>
        <taxon>Chytridiomycota</taxon>
        <taxon>Chytridiomycota incertae sedis</taxon>
        <taxon>Chytridiomycetes</taxon>
        <taxon>Spizellomycetales</taxon>
        <taxon>Spizellomycetaceae</taxon>
        <taxon>Spizellomyces</taxon>
    </lineage>
</organism>
<dbReference type="RefSeq" id="XP_016604879.1">
    <property type="nucleotide sequence ID" value="XM_016757654.1"/>
</dbReference>
<name>A0A0L0H785_SPIPD</name>
<protein>
    <submittedName>
        <fullName evidence="1">Uncharacterized protein</fullName>
    </submittedName>
</protein>
<dbReference type="AlphaFoldDB" id="A0A0L0H785"/>